<gene>
    <name evidence="1" type="ORF">ACFQ0P_03835</name>
</gene>
<keyword evidence="2" id="KW-1185">Reference proteome</keyword>
<dbReference type="Proteomes" id="UP001597055">
    <property type="component" value="Unassembled WGS sequence"/>
</dbReference>
<evidence type="ECO:0000313" key="1">
    <source>
        <dbReference type="EMBL" id="MFD0789518.1"/>
    </source>
</evidence>
<reference evidence="2" key="1">
    <citation type="journal article" date="2019" name="Int. J. Syst. Evol. Microbiol.">
        <title>The Global Catalogue of Microorganisms (GCM) 10K type strain sequencing project: providing services to taxonomists for standard genome sequencing and annotation.</title>
        <authorList>
            <consortium name="The Broad Institute Genomics Platform"/>
            <consortium name="The Broad Institute Genome Sequencing Center for Infectious Disease"/>
            <person name="Wu L."/>
            <person name="Ma J."/>
        </authorList>
    </citation>
    <scope>NUCLEOTIDE SEQUENCE [LARGE SCALE GENOMIC DNA]</scope>
    <source>
        <strain evidence="2">CCUG 54523</strain>
    </source>
</reference>
<accession>A0ABW3AEV1</accession>
<sequence>MTNPILTKLNLGSHERAYVIDAPASFEAVLAEVPADVEVERSLVEVTGAGFALAFATTKAQVDTFAEAVGRATVGDAVVWIAYPKSTSRRYTCEFNRDTGWDTMGAAGFEPVRQVAIDEDWSALRFRRAQYIKNWTRAFAYSEEGRRRLAERGS</sequence>
<comment type="caution">
    <text evidence="1">The sequence shown here is derived from an EMBL/GenBank/DDBJ whole genome shotgun (WGS) entry which is preliminary data.</text>
</comment>
<dbReference type="RefSeq" id="WP_204980571.1">
    <property type="nucleotide sequence ID" value="NZ_JBHTII010000001.1"/>
</dbReference>
<protein>
    <recommendedName>
        <fullName evidence="3">DUF3052 domain-containing protein</fullName>
    </recommendedName>
</protein>
<proteinExistence type="predicted"/>
<evidence type="ECO:0000313" key="2">
    <source>
        <dbReference type="Proteomes" id="UP001597055"/>
    </source>
</evidence>
<dbReference type="EMBL" id="JBHTII010000001">
    <property type="protein sequence ID" value="MFD0789518.1"/>
    <property type="molecule type" value="Genomic_DNA"/>
</dbReference>
<name>A0ABW3AEV1_9MICO</name>
<evidence type="ECO:0008006" key="3">
    <source>
        <dbReference type="Google" id="ProtNLM"/>
    </source>
</evidence>
<organism evidence="1 2">
    <name type="scientific">Microbacterium insulae</name>
    <dbReference type="NCBI Taxonomy" id="483014"/>
    <lineage>
        <taxon>Bacteria</taxon>
        <taxon>Bacillati</taxon>
        <taxon>Actinomycetota</taxon>
        <taxon>Actinomycetes</taxon>
        <taxon>Micrococcales</taxon>
        <taxon>Microbacteriaceae</taxon>
        <taxon>Microbacterium</taxon>
    </lineage>
</organism>